<dbReference type="STRING" id="1210090.GCA_001613185_04091"/>
<reference evidence="3 4" key="1">
    <citation type="submission" date="2018-06" db="EMBL/GenBank/DDBJ databases">
        <title>Genomic Encyclopedia of Type Strains, Phase IV (KMG-IV): sequencing the most valuable type-strain genomes for metagenomic binning, comparative biology and taxonomic classification.</title>
        <authorList>
            <person name="Goeker M."/>
        </authorList>
    </citation>
    <scope>NUCLEOTIDE SEQUENCE [LARGE SCALE GENOMIC DNA]</scope>
    <source>
        <strain evidence="3 4">DSM 44599</strain>
    </source>
</reference>
<keyword evidence="3" id="KW-0489">Methyltransferase</keyword>
<dbReference type="EMBL" id="QNRE01000006">
    <property type="protein sequence ID" value="RBO90163.1"/>
    <property type="molecule type" value="Genomic_DNA"/>
</dbReference>
<keyword evidence="3" id="KW-0808">Transferase</keyword>
<feature type="domain" description="Methyltransferase putative zinc binding" evidence="1">
    <location>
        <begin position="10"/>
        <end position="77"/>
    </location>
</feature>
<dbReference type="InterPro" id="IPR013630">
    <property type="entry name" value="Methyltransf_Zn-bd_dom_put"/>
</dbReference>
<dbReference type="InterPro" id="IPR013691">
    <property type="entry name" value="MeTrfase_14"/>
</dbReference>
<evidence type="ECO:0000313" key="4">
    <source>
        <dbReference type="Proteomes" id="UP000252586"/>
    </source>
</evidence>
<dbReference type="GO" id="GO:0008168">
    <property type="term" value="F:methyltransferase activity"/>
    <property type="evidence" value="ECO:0007669"/>
    <property type="project" value="UniProtKB-KW"/>
</dbReference>
<dbReference type="InterPro" id="IPR029063">
    <property type="entry name" value="SAM-dependent_MTases_sf"/>
</dbReference>
<evidence type="ECO:0000313" key="3">
    <source>
        <dbReference type="EMBL" id="RBO90163.1"/>
    </source>
</evidence>
<gene>
    <name evidence="3" type="ORF">DFR74_10647</name>
</gene>
<proteinExistence type="predicted"/>
<dbReference type="AlphaFoldDB" id="A0A366DJA8"/>
<feature type="domain" description="C-methyltransferase" evidence="2">
    <location>
        <begin position="257"/>
        <end position="415"/>
    </location>
</feature>
<dbReference type="SUPFAM" id="SSF53335">
    <property type="entry name" value="S-adenosyl-L-methionine-dependent methyltransferases"/>
    <property type="match status" value="1"/>
</dbReference>
<dbReference type="OrthoDB" id="9815644at2"/>
<evidence type="ECO:0000259" key="1">
    <source>
        <dbReference type="Pfam" id="PF08421"/>
    </source>
</evidence>
<dbReference type="Pfam" id="PF08421">
    <property type="entry name" value="Methyltransf_13"/>
    <property type="match status" value="1"/>
</dbReference>
<dbReference type="Gene3D" id="3.40.50.150">
    <property type="entry name" value="Vaccinia Virus protein VP39"/>
    <property type="match status" value="1"/>
</dbReference>
<dbReference type="Gene3D" id="3.40.50.720">
    <property type="entry name" value="NAD(P)-binding Rossmann-like Domain"/>
    <property type="match status" value="1"/>
</dbReference>
<comment type="caution">
    <text evidence="3">The sequence shown here is derived from an EMBL/GenBank/DDBJ whole genome shotgun (WGS) entry which is preliminary data.</text>
</comment>
<organism evidence="3 4">
    <name type="scientific">Nocardia puris</name>
    <dbReference type="NCBI Taxonomy" id="208602"/>
    <lineage>
        <taxon>Bacteria</taxon>
        <taxon>Bacillati</taxon>
        <taxon>Actinomycetota</taxon>
        <taxon>Actinomycetes</taxon>
        <taxon>Mycobacteriales</taxon>
        <taxon>Nocardiaceae</taxon>
        <taxon>Nocardia</taxon>
    </lineage>
</organism>
<dbReference type="InterPro" id="IPR038576">
    <property type="entry name" value="Methyltransf_Zn-bd_dom_put_sf"/>
</dbReference>
<dbReference type="Pfam" id="PF13489">
    <property type="entry name" value="Methyltransf_23"/>
    <property type="match status" value="1"/>
</dbReference>
<dbReference type="Proteomes" id="UP000252586">
    <property type="component" value="Unassembled WGS sequence"/>
</dbReference>
<name>A0A366DJA8_9NOCA</name>
<evidence type="ECO:0000259" key="2">
    <source>
        <dbReference type="Pfam" id="PF08484"/>
    </source>
</evidence>
<dbReference type="RefSeq" id="WP_067510807.1">
    <property type="nucleotide sequence ID" value="NZ_CP107943.1"/>
</dbReference>
<sequence length="420" mass="46897">MSTAERVERCRVCANPRLDTVVDLGAMALTGVFPKDEPTAVPRYPLELVRCARRDENDTDRCGLVQLRDTAPFDDMYAPGYGYRSGLNRSMIAHLAHRVRRILDRVELTPDDLVLDIGSNDATLLRQYPAGSATLVGVDPLAEKFRRFYPPHVRLVPGYFDTDSAAAEFGDRKAKVITSIAMFYDVPRPLEFMRAVRDSLTDDGIWVLEQSYLPAMLATTSYDTICHEHLEYYTLDQIEWMAARSGFTVLDVERNGVNGGSFALTLGKRGEPGPEAAAALAALRREEAALGLHTGAPYDDFAKRVAEHREVVRDFFDRSRRAGLRTLGYGASTKGNVVLQHCGIGPDDLACIAEVNEDKFGTRTPGSGIPIVPEREARALRPDQFFVLPWHFRDMMLEREREFRAGGGRMVFPLPELDVV</sequence>
<accession>A0A366DJA8</accession>
<keyword evidence="4" id="KW-1185">Reference proteome</keyword>
<dbReference type="Gene3D" id="6.20.50.110">
    <property type="entry name" value="Methyltransferase, zinc-binding domain"/>
    <property type="match status" value="1"/>
</dbReference>
<protein>
    <submittedName>
        <fullName evidence="3">NDP-4-keto-2,6-dideoxyhexose 3-C-methyltransferase</fullName>
    </submittedName>
</protein>
<dbReference type="Pfam" id="PF08484">
    <property type="entry name" value="Methyltransf_14"/>
    <property type="match status" value="1"/>
</dbReference>
<dbReference type="GO" id="GO:0032259">
    <property type="term" value="P:methylation"/>
    <property type="evidence" value="ECO:0007669"/>
    <property type="project" value="UniProtKB-KW"/>
</dbReference>